<dbReference type="Gene3D" id="1.10.1760.20">
    <property type="match status" value="1"/>
</dbReference>
<dbReference type="RefSeq" id="WP_078978406.1">
    <property type="nucleotide sequence ID" value="NZ_MWQN01000001.1"/>
</dbReference>
<dbReference type="EMBL" id="MWQN01000001">
    <property type="protein sequence ID" value="OPC84113.1"/>
    <property type="molecule type" value="Genomic_DNA"/>
</dbReference>
<dbReference type="GO" id="GO:0022857">
    <property type="term" value="F:transmembrane transporter activity"/>
    <property type="evidence" value="ECO:0007669"/>
    <property type="project" value="InterPro"/>
</dbReference>
<feature type="transmembrane region" description="Helical" evidence="1">
    <location>
        <begin position="21"/>
        <end position="42"/>
    </location>
</feature>
<dbReference type="InterPro" id="IPR017196">
    <property type="entry name" value="ECF_substrate-spec_UCP037395"/>
</dbReference>
<dbReference type="AlphaFoldDB" id="A0A1T3P4X3"/>
<feature type="transmembrane region" description="Helical" evidence="1">
    <location>
        <begin position="241"/>
        <end position="259"/>
    </location>
</feature>
<gene>
    <name evidence="2" type="ORF">B4N89_27120</name>
</gene>
<dbReference type="eggNOG" id="COG1122">
    <property type="taxonomic scope" value="Bacteria"/>
</dbReference>
<keyword evidence="3" id="KW-1185">Reference proteome</keyword>
<feature type="transmembrane region" description="Helical" evidence="1">
    <location>
        <begin position="54"/>
        <end position="73"/>
    </location>
</feature>
<reference evidence="2 3" key="1">
    <citation type="submission" date="2017-03" db="EMBL/GenBank/DDBJ databases">
        <title>Draft genome sequence of Streptomyces scabrisporus NF3, endophyte isolated from Amphipterygium adstringens.</title>
        <authorList>
            <person name="Vazquez M."/>
            <person name="Ceapa C.D."/>
            <person name="Rodriguez Luna D."/>
            <person name="Sanchez Esquivel S."/>
        </authorList>
    </citation>
    <scope>NUCLEOTIDE SEQUENCE [LARGE SCALE GENOMIC DNA]</scope>
    <source>
        <strain evidence="2 3">NF3</strain>
    </source>
</reference>
<dbReference type="Proteomes" id="UP000190037">
    <property type="component" value="Unassembled WGS sequence"/>
</dbReference>
<comment type="caution">
    <text evidence="2">The sequence shown here is derived from an EMBL/GenBank/DDBJ whole genome shotgun (WGS) entry which is preliminary data.</text>
</comment>
<evidence type="ECO:0000313" key="2">
    <source>
        <dbReference type="EMBL" id="OPC84113.1"/>
    </source>
</evidence>
<dbReference type="Pfam" id="PF12822">
    <property type="entry name" value="ECF_trnsprt"/>
    <property type="match status" value="1"/>
</dbReference>
<dbReference type="PIRSF" id="PIRSF037395">
    <property type="entry name" value="UCP037395_ABCper"/>
    <property type="match status" value="1"/>
</dbReference>
<keyword evidence="1" id="KW-1133">Transmembrane helix</keyword>
<keyword evidence="1" id="KW-0812">Transmembrane</keyword>
<name>A0A1T3P4X3_9ACTN</name>
<feature type="transmembrane region" description="Helical" evidence="1">
    <location>
        <begin position="177"/>
        <end position="197"/>
    </location>
</feature>
<feature type="transmembrane region" description="Helical" evidence="1">
    <location>
        <begin position="119"/>
        <end position="141"/>
    </location>
</feature>
<dbReference type="InterPro" id="IPR024529">
    <property type="entry name" value="ECF_trnsprt_substrate-spec"/>
</dbReference>
<accession>A0A1T3P4X3</accession>
<organism evidence="2 3">
    <name type="scientific">Embleya scabrispora</name>
    <dbReference type="NCBI Taxonomy" id="159449"/>
    <lineage>
        <taxon>Bacteria</taxon>
        <taxon>Bacillati</taxon>
        <taxon>Actinomycetota</taxon>
        <taxon>Actinomycetes</taxon>
        <taxon>Kitasatosporales</taxon>
        <taxon>Streptomycetaceae</taxon>
        <taxon>Embleya</taxon>
    </lineage>
</organism>
<proteinExistence type="predicted"/>
<evidence type="ECO:0000256" key="1">
    <source>
        <dbReference type="SAM" id="Phobius"/>
    </source>
</evidence>
<sequence>MTTVTDTRKRVNAIRITARTAIVLTIASIAGLAMFLWPLFASPSPESAAHSGDAPLIFAVTLPFVVAVVLAELTSGGLDSKALAMLGVLSAINAALRPLGAGTAGIETVFFMLVLAGRVFGPGFGFVLGCTSLFASALLTAGVGPWLPFQMLASAWVGLGAGLLPRRVRGRREIVMLACYGAFAAYAFGFLMNMWFWPFLADSESMVGPAFVPGDGILDNLRRFFVFTVLTSTFGWDTGRAITNCVAIVLVGPAVLAALRRASRKAAFEAPIVFEPAPADNSLTQARKWTSTSR</sequence>
<evidence type="ECO:0000313" key="3">
    <source>
        <dbReference type="Proteomes" id="UP000190037"/>
    </source>
</evidence>
<dbReference type="OrthoDB" id="5185518at2"/>
<protein>
    <submittedName>
        <fullName evidence="2">ECF transporter S component</fullName>
    </submittedName>
</protein>
<keyword evidence="1" id="KW-0472">Membrane</keyword>
<dbReference type="STRING" id="159449.B4N89_27120"/>